<proteinExistence type="predicted"/>
<feature type="non-terminal residue" evidence="2">
    <location>
        <position position="1"/>
    </location>
</feature>
<sequence length="1774" mass="201020">MSSRNPDNAGWMCGNCKKLRAKTAWFCDLCGSAWEDCIIYPKSKAQQSRSSSRRSYWTAPDLQPWGDQHGEKSPRQQPKKNRSRGKGKGKGRNAPQQTPLAPPPPPPLSGPEGQQQPPWMSMPLPPGASTSSTTTLSPAELKLREVSNLLKKVNPETLTPELQQFVVDETKAASKKDAKTLYSAVGALTKAREELDTAILAKSNLMAQWRAFLTMSLERFRQYTDHFQNQEQAHQENIKLAKERLRKAKEDFSSKEEAATVISDDEVESKATTTKESAAQILKGLSHMTESLQKLSEQAEEEQAEEERKAKRPRQKEGDPQDAAMPAESLPSMQPFGVPGSEGRGRPRRVPIRHFPAWVATLWNILQDEGATELLEEGPVIYLSTFYLSHRNCIRQAASRPIRLTRRYEEWIEEFKQVWGDLFDHDSDFSLFLVQPEPPISITRGIVGIVLIVQHEQPGGSAVLTTALFDELPTPRTLEIAHVIDTWTDYTTVLHRAEAYEACTEAQRQGLRPCVLRAGRHVFPRERPVRVTDGLGIVINVPLLLNDEEWNAYVRPRIEQWPEFAQQPPPDAENDNDHVAFMARRPRARDLMSSGSSPSTASTDTSTASAPSHIDTAAWRRTVVFTLDGTTISCLLPEEPGPEQLHQIGLALPGSQGEVATAHIVSEKPEALVAMDLDCLLVTKAHQTLSLFRILCLENIFMLHADKTSLWINNILIDSAANDALTIEDGDYIKIFIGNEEYRFQCTEDHDTMALLQTAITKAISAMQDHGHQAVSYAERKTHTPTSVCQTDDRPETVSLSFTEEFLRAVDALRTATDAMPEFPEDDPGDITAYDPWVQRLHEAWTRSATIGPGGMERLGRVETWFTDHANFQRCHHTRIAVLGPDAHRWEEQLRHLWRQYLLLGAPLEFHMVEPTPEDASGQIIGQLLLVQRPHVYQRSVVISTYDNEYDQVVMGTRVDLHSVCTMMQAHEDCPPENPENRCTLWSGLRPMEPLERVYARHGSLFKLVIQRALHANVAAESSTNLRERMRAIDARVISGHMISGHTPLWLQALHRVFQDLAETERTDEGPVAYVATWYLHASYAPRCEPGRTVRLRDDPLNWQRTLSEAWGDRYDSSRPADLFWISPAPPSSLTDHVLGHILIVQALPAHSVATLLTARVRDQEGQTLRRVAACIPQASSAEDIVAAFPIPGPLLRYPRRVGRGQTFFDPNTPTQVASGEGLVIDIMDTTLTPQSATNTEGINLLQTHVQRTRQTIYSSPQDKHALEERRCLTVGQVAHTQRPSSQDAKQIICLEETIPVFPKIQVDFKSVQQILEAIHAAANEFLQTSDAHHDSTLELIQIDITIATANVLTLRTEDCPQQGTSISRQFVIMQQFHDAGCIFIGIQETRSTLVPGNVLLSPAGRLIQVDHDMKHCPIGALSLRRYIAKRPDGPFSSVETPMRMLESAPLQQSVTLPQPMRIRIDYVAVPQETQYDKLNSWIAEDIDLSVLRRKSHISDNTWMLVEHKKFHFKHLRQLTRQGSDAQRLKIFDTGRQPVIVVDTDRRGWLFEMRDDLEWLGTFRQLPFELPHDRSSWVLAWDALRSCHPWKGWIRKACAKHLIQEHIAWEVSHQHTVILDGQNRNLMSASSATQPLRLIINELFMNFEFTKYSLRPTSHHRERQRVRQALRLIQEEGAPDYAWWEPDLAAPMVTTCFARFGDCLQQWKQHPTEEAFHNDFFNLLFNMNIPEFQAARIFIAWIKSEFQDLHSACDPELYDLLECSHMSMLEDIHI</sequence>
<dbReference type="EMBL" id="CAMXCT030004857">
    <property type="protein sequence ID" value="CAL4797872.1"/>
    <property type="molecule type" value="Genomic_DNA"/>
</dbReference>
<evidence type="ECO:0000313" key="4">
    <source>
        <dbReference type="Proteomes" id="UP001152797"/>
    </source>
</evidence>
<name>A0A9P1DJ11_9DINO</name>
<evidence type="ECO:0000313" key="2">
    <source>
        <dbReference type="EMBL" id="CAI4010560.1"/>
    </source>
</evidence>
<reference evidence="2" key="1">
    <citation type="submission" date="2022-10" db="EMBL/GenBank/DDBJ databases">
        <authorList>
            <person name="Chen Y."/>
            <person name="Dougan E. K."/>
            <person name="Chan C."/>
            <person name="Rhodes N."/>
            <person name="Thang M."/>
        </authorList>
    </citation>
    <scope>NUCLEOTIDE SEQUENCE</scope>
</reference>
<comment type="caution">
    <text evidence="2">The sequence shown here is derived from an EMBL/GenBank/DDBJ whole genome shotgun (WGS) entry which is preliminary data.</text>
</comment>
<organism evidence="2">
    <name type="scientific">Cladocopium goreaui</name>
    <dbReference type="NCBI Taxonomy" id="2562237"/>
    <lineage>
        <taxon>Eukaryota</taxon>
        <taxon>Sar</taxon>
        <taxon>Alveolata</taxon>
        <taxon>Dinophyceae</taxon>
        <taxon>Suessiales</taxon>
        <taxon>Symbiodiniaceae</taxon>
        <taxon>Cladocopium</taxon>
    </lineage>
</organism>
<keyword evidence="4" id="KW-1185">Reference proteome</keyword>
<evidence type="ECO:0000256" key="1">
    <source>
        <dbReference type="SAM" id="MobiDB-lite"/>
    </source>
</evidence>
<evidence type="ECO:0000313" key="3">
    <source>
        <dbReference type="EMBL" id="CAL1163935.1"/>
    </source>
</evidence>
<accession>A0A9P1DJ11</accession>
<dbReference type="EMBL" id="CAMXCT010004857">
    <property type="protein sequence ID" value="CAI4010560.1"/>
    <property type="molecule type" value="Genomic_DNA"/>
</dbReference>
<feature type="compositionally biased region" description="Low complexity" evidence="1">
    <location>
        <begin position="127"/>
        <end position="136"/>
    </location>
</feature>
<dbReference type="EMBL" id="CAMXCT020004857">
    <property type="protein sequence ID" value="CAL1163935.1"/>
    <property type="molecule type" value="Genomic_DNA"/>
</dbReference>
<protein>
    <submittedName>
        <fullName evidence="2">Uncharacterized protein</fullName>
    </submittedName>
</protein>
<reference evidence="3" key="2">
    <citation type="submission" date="2024-04" db="EMBL/GenBank/DDBJ databases">
        <authorList>
            <person name="Chen Y."/>
            <person name="Shah S."/>
            <person name="Dougan E. K."/>
            <person name="Thang M."/>
            <person name="Chan C."/>
        </authorList>
    </citation>
    <scope>NUCLEOTIDE SEQUENCE [LARGE SCALE GENOMIC DNA]</scope>
</reference>
<feature type="region of interest" description="Disordered" evidence="1">
    <location>
        <begin position="292"/>
        <end position="347"/>
    </location>
</feature>
<feature type="compositionally biased region" description="Basic residues" evidence="1">
    <location>
        <begin position="77"/>
        <end position="91"/>
    </location>
</feature>
<feature type="compositionally biased region" description="Low complexity" evidence="1">
    <location>
        <begin position="593"/>
        <end position="612"/>
    </location>
</feature>
<gene>
    <name evidence="2" type="ORF">C1SCF055_LOCUS35824</name>
</gene>
<feature type="region of interest" description="Disordered" evidence="1">
    <location>
        <begin position="250"/>
        <end position="273"/>
    </location>
</feature>
<dbReference type="Proteomes" id="UP001152797">
    <property type="component" value="Unassembled WGS sequence"/>
</dbReference>
<feature type="region of interest" description="Disordered" evidence="1">
    <location>
        <begin position="588"/>
        <end position="612"/>
    </location>
</feature>
<feature type="region of interest" description="Disordered" evidence="1">
    <location>
        <begin position="43"/>
        <end position="136"/>
    </location>
</feature>
<feature type="compositionally biased region" description="Pro residues" evidence="1">
    <location>
        <begin position="100"/>
        <end position="109"/>
    </location>
</feature>